<evidence type="ECO:0000313" key="3">
    <source>
        <dbReference type="Proteomes" id="UP001165568"/>
    </source>
</evidence>
<dbReference type="EMBL" id="JAMPJU010000007">
    <property type="protein sequence ID" value="MCV9882826.1"/>
    <property type="molecule type" value="Genomic_DNA"/>
</dbReference>
<reference evidence="1" key="1">
    <citation type="submission" date="2022-04" db="EMBL/GenBank/DDBJ databases">
        <title>Brenneria sp. isolated from walnut trees in Serbia.</title>
        <authorList>
            <person name="Gasic K."/>
            <person name="Zlatkovic N."/>
            <person name="Kuzmanovic N."/>
        </authorList>
    </citation>
    <scope>NUCLEOTIDE SEQUENCE</scope>
    <source>
        <strain evidence="2">KBI 423</strain>
        <strain evidence="1">KBI 447</strain>
    </source>
</reference>
<dbReference type="Proteomes" id="UP001165568">
    <property type="component" value="Unassembled WGS sequence"/>
</dbReference>
<evidence type="ECO:0000313" key="2">
    <source>
        <dbReference type="EMBL" id="MCV9882826.1"/>
    </source>
</evidence>
<protein>
    <submittedName>
        <fullName evidence="1">Uncharacterized protein</fullName>
    </submittedName>
</protein>
<name>A0AA42C3M5_9GAMM</name>
<dbReference type="Proteomes" id="UP001165569">
    <property type="component" value="Unassembled WGS sequence"/>
</dbReference>
<proteinExistence type="predicted"/>
<dbReference type="RefSeq" id="WP_264090507.1">
    <property type="nucleotide sequence ID" value="NZ_JAMPJT010000006.1"/>
</dbReference>
<gene>
    <name evidence="1" type="ORF">NC803_09785</name>
    <name evidence="2" type="ORF">NC856_11150</name>
</gene>
<accession>A0AA42C3M5</accession>
<keyword evidence="3" id="KW-1185">Reference proteome</keyword>
<organism evidence="1 4">
    <name type="scientific">Brenneria izbisi</name>
    <dbReference type="NCBI Taxonomy" id="2939450"/>
    <lineage>
        <taxon>Bacteria</taxon>
        <taxon>Pseudomonadati</taxon>
        <taxon>Pseudomonadota</taxon>
        <taxon>Gammaproteobacteria</taxon>
        <taxon>Enterobacterales</taxon>
        <taxon>Pectobacteriaceae</taxon>
        <taxon>Brenneria</taxon>
    </lineage>
</organism>
<dbReference type="EMBL" id="JAMPJT010000006">
    <property type="protein sequence ID" value="MCV9879140.1"/>
    <property type="molecule type" value="Genomic_DNA"/>
</dbReference>
<evidence type="ECO:0000313" key="4">
    <source>
        <dbReference type="Proteomes" id="UP001165569"/>
    </source>
</evidence>
<evidence type="ECO:0000313" key="1">
    <source>
        <dbReference type="EMBL" id="MCV9879140.1"/>
    </source>
</evidence>
<sequence>MATEEKVPQEVIRATIGNVSDFADIGQAREAARNFACSDQRKPDTDLGTLL</sequence>
<dbReference type="AlphaFoldDB" id="A0AA42C3M5"/>
<comment type="caution">
    <text evidence="1">The sequence shown here is derived from an EMBL/GenBank/DDBJ whole genome shotgun (WGS) entry which is preliminary data.</text>
</comment>